<dbReference type="Proteomes" id="UP000037904">
    <property type="component" value="Unassembled WGS sequence"/>
</dbReference>
<name>A0A0N0DBR1_FUSLA</name>
<dbReference type="EMBL" id="JXCE01000469">
    <property type="protein sequence ID" value="KPA37137.1"/>
    <property type="molecule type" value="Genomic_DNA"/>
</dbReference>
<protein>
    <submittedName>
        <fullName evidence="1">Uncharacterized protein</fullName>
    </submittedName>
</protein>
<dbReference type="AlphaFoldDB" id="A0A0N0DBR1"/>
<dbReference type="PANTHER" id="PTHR34714">
    <property type="entry name" value="EGF-LIKE DOMAIN-CONTAINING PROTEIN"/>
    <property type="match status" value="1"/>
</dbReference>
<proteinExistence type="predicted"/>
<evidence type="ECO:0000313" key="2">
    <source>
        <dbReference type="Proteomes" id="UP000037904"/>
    </source>
</evidence>
<gene>
    <name evidence="1" type="ORF">FLAG1_10066</name>
</gene>
<evidence type="ECO:0000313" key="1">
    <source>
        <dbReference type="EMBL" id="KPA37137.1"/>
    </source>
</evidence>
<sequence length="790" mass="86591">IFDLVGLNGHARGGQLDLGTAVQKVSYSSNADGEKPKLRDVANIEVYADRLRALTPRPNGSSPIDLVVDPKNAIPEHRYWGISLGEDGADSDSNFVTSYSGTNTLSELFEMSTRSIVDMIQDGGKLADMGWDDYNDNLRKLLNYQLLLAAKVEEANRPLSYQIAEFVMWICQGIPKAFDLYSQGSIIAASKETDKTYSVVEQGSAMTSLVPKLDLSTAQQVLKSRLDSATAFDTAYRELQGQDANTKNVALFANVALDKSIDSDRVYSFMTATAQQRLTDAQFTFLRANKEFQSLQTTLKEAQDKFKSGIESWKTNQTWKAVGEVFKGIAAVAGAIALAVAAPPAGAGAMGAGAAELGTAIEEAKTAVGLWQEIKDIAAAIKGIYDKIEPYLKKVQELVDSVSKIMDLIKSKKSMDDIRSKDIDNLKIPAIKSDDITNATADWDVFLLQMNNLHEGIKSQSIGGADEFFLTINKMVVRGKAVLAAQMALSSASDGYLTVMQQSIAQQRHTDRLRKAIPQIQGDQLAFRIIKLAFAERLLALRSWIVLDFRQYVASYAWNSLDTYPPITIDPLKDLGSFLNDAATLQALSAQVYSNVRAQTRVFSLSYRRSAVSEKNSNGAKNGNFAENGSIAALSAPDNFIEDLRNKRSAFFNINCESILFQTYGRIRLSKARIFLESSIADDTTPVSLRISLGPSMKDLSLEKRQSAATNHQSAIASRVLQFVTTESTFGFEYTGNRDILMDGAFCGFRDSSSLLLSPFRTWTIAVDSTTDLEAVNGIAVELVCEVTYL</sequence>
<reference evidence="1 2" key="1">
    <citation type="submission" date="2015-04" db="EMBL/GenBank/DDBJ databases">
        <title>The draft genome sequence of Fusarium langsethiae, a T-2/HT-2 mycotoxin producer.</title>
        <authorList>
            <person name="Lysoe E."/>
            <person name="Divon H.H."/>
            <person name="Terzi V."/>
            <person name="Orru L."/>
            <person name="Lamontanara A."/>
            <person name="Kolseth A.-K."/>
            <person name="Frandsen R.J."/>
            <person name="Nielsen K."/>
            <person name="Thrane U."/>
        </authorList>
    </citation>
    <scope>NUCLEOTIDE SEQUENCE [LARGE SCALE GENOMIC DNA]</scope>
    <source>
        <strain evidence="1 2">Fl201059</strain>
    </source>
</reference>
<comment type="caution">
    <text evidence="1">The sequence shown here is derived from an EMBL/GenBank/DDBJ whole genome shotgun (WGS) entry which is preliminary data.</text>
</comment>
<organism evidence="1 2">
    <name type="scientific">Fusarium langsethiae</name>
    <dbReference type="NCBI Taxonomy" id="179993"/>
    <lineage>
        <taxon>Eukaryota</taxon>
        <taxon>Fungi</taxon>
        <taxon>Dikarya</taxon>
        <taxon>Ascomycota</taxon>
        <taxon>Pezizomycotina</taxon>
        <taxon>Sordariomycetes</taxon>
        <taxon>Hypocreomycetidae</taxon>
        <taxon>Hypocreales</taxon>
        <taxon>Nectriaceae</taxon>
        <taxon>Fusarium</taxon>
    </lineage>
</organism>
<feature type="non-terminal residue" evidence="1">
    <location>
        <position position="1"/>
    </location>
</feature>
<dbReference type="PANTHER" id="PTHR34714:SF2">
    <property type="entry name" value="EGF-LIKE DOMAIN-CONTAINING PROTEIN"/>
    <property type="match status" value="1"/>
</dbReference>
<accession>A0A0N0DBR1</accession>
<keyword evidence="2" id="KW-1185">Reference proteome</keyword>